<reference evidence="2" key="1">
    <citation type="submission" date="2015-04" db="UniProtKB">
        <authorList>
            <consortium name="EnsemblPlants"/>
        </authorList>
    </citation>
    <scope>IDENTIFICATION</scope>
    <source>
        <strain evidence="2">SL10</strain>
    </source>
</reference>
<feature type="region of interest" description="Disordered" evidence="1">
    <location>
        <begin position="217"/>
        <end position="236"/>
    </location>
</feature>
<dbReference type="HOGENOM" id="CLU_1177016_0_0_1"/>
<proteinExistence type="predicted"/>
<organism evidence="2">
    <name type="scientific">Oryza nivara</name>
    <name type="common">Indian wild rice</name>
    <name type="synonym">Oryza sativa f. spontanea</name>
    <dbReference type="NCBI Taxonomy" id="4536"/>
    <lineage>
        <taxon>Eukaryota</taxon>
        <taxon>Viridiplantae</taxon>
        <taxon>Streptophyta</taxon>
        <taxon>Embryophyta</taxon>
        <taxon>Tracheophyta</taxon>
        <taxon>Spermatophyta</taxon>
        <taxon>Magnoliopsida</taxon>
        <taxon>Liliopsida</taxon>
        <taxon>Poales</taxon>
        <taxon>Poaceae</taxon>
        <taxon>BOP clade</taxon>
        <taxon>Oryzoideae</taxon>
        <taxon>Oryzeae</taxon>
        <taxon>Oryzinae</taxon>
        <taxon>Oryza</taxon>
    </lineage>
</organism>
<dbReference type="EnsemblPlants" id="ONIVA04G02060.1">
    <property type="protein sequence ID" value="ONIVA04G02060.1"/>
    <property type="gene ID" value="ONIVA04G02060"/>
</dbReference>
<protein>
    <submittedName>
        <fullName evidence="2">Uncharacterized protein</fullName>
    </submittedName>
</protein>
<evidence type="ECO:0000256" key="1">
    <source>
        <dbReference type="SAM" id="MobiDB-lite"/>
    </source>
</evidence>
<dbReference type="Proteomes" id="UP000006591">
    <property type="component" value="Chromosome 4"/>
</dbReference>
<sequence length="236" mass="25092">MLRVDETRLGIQAGMADGYRRRALTATSTLVPAACGSAGGMPAAAAAHADDNFWVVSCVTEYGVTSFGIALRRSIQRIIWFQSALLVHAHVSAPCGLPLQYGRPAGLLLAWKCDLHARHLTGCLGARLRLEAIVSTDNRPTHKHSSKTTFAIPKPWKLIPAAATCESRRMDMGGIPLLPTKCGCAYEHPDHPRPRGGGGGAGVREAVASVGWHSGEAATRRRPCGGSKVGGFWHAQ</sequence>
<reference evidence="2" key="2">
    <citation type="submission" date="2018-04" db="EMBL/GenBank/DDBJ databases">
        <title>OnivRS2 (Oryza nivara Reference Sequence Version 2).</title>
        <authorList>
            <person name="Zhang J."/>
            <person name="Kudrna D."/>
            <person name="Lee S."/>
            <person name="Talag J."/>
            <person name="Rajasekar S."/>
            <person name="Welchert J."/>
            <person name="Hsing Y.-I."/>
            <person name="Wing R.A."/>
        </authorList>
    </citation>
    <scope>NUCLEOTIDE SEQUENCE [LARGE SCALE GENOMIC DNA]</scope>
    <source>
        <strain evidence="2">SL10</strain>
    </source>
</reference>
<name>A0A0E0GXP3_ORYNI</name>
<evidence type="ECO:0000313" key="2">
    <source>
        <dbReference type="EnsemblPlants" id="ONIVA04G02060.1"/>
    </source>
</evidence>
<keyword evidence="3" id="KW-1185">Reference proteome</keyword>
<dbReference type="AlphaFoldDB" id="A0A0E0GXP3"/>
<accession>A0A0E0GXP3</accession>
<evidence type="ECO:0000313" key="3">
    <source>
        <dbReference type="Proteomes" id="UP000006591"/>
    </source>
</evidence>
<dbReference type="Gramene" id="ONIVA04G02060.1">
    <property type="protein sequence ID" value="ONIVA04G02060.1"/>
    <property type="gene ID" value="ONIVA04G02060"/>
</dbReference>